<comment type="caution">
    <text evidence="1">The sequence shown here is derived from an EMBL/GenBank/DDBJ whole genome shotgun (WGS) entry which is preliminary data.</text>
</comment>
<evidence type="ECO:0000313" key="1">
    <source>
        <dbReference type="EMBL" id="GAH34903.1"/>
    </source>
</evidence>
<gene>
    <name evidence="1" type="ORF">S03H2_20166</name>
</gene>
<name>X1GPG7_9ZZZZ</name>
<reference evidence="1" key="1">
    <citation type="journal article" date="2014" name="Front. Microbiol.">
        <title>High frequency of phylogenetically diverse reductive dehalogenase-homologous genes in deep subseafloor sedimentary metagenomes.</title>
        <authorList>
            <person name="Kawai M."/>
            <person name="Futagami T."/>
            <person name="Toyoda A."/>
            <person name="Takaki Y."/>
            <person name="Nishi S."/>
            <person name="Hori S."/>
            <person name="Arai W."/>
            <person name="Tsubouchi T."/>
            <person name="Morono Y."/>
            <person name="Uchiyama I."/>
            <person name="Ito T."/>
            <person name="Fujiyama A."/>
            <person name="Inagaki F."/>
            <person name="Takami H."/>
        </authorList>
    </citation>
    <scope>NUCLEOTIDE SEQUENCE</scope>
    <source>
        <strain evidence="1">Expedition CK06-06</strain>
    </source>
</reference>
<proteinExistence type="predicted"/>
<sequence length="39" mass="4599">KSRFQLKFGLSGISFNSYSDVYKFESTNASLHIEYEYIE</sequence>
<accession>X1GPG7</accession>
<dbReference type="EMBL" id="BARU01010602">
    <property type="protein sequence ID" value="GAH34903.1"/>
    <property type="molecule type" value="Genomic_DNA"/>
</dbReference>
<organism evidence="1">
    <name type="scientific">marine sediment metagenome</name>
    <dbReference type="NCBI Taxonomy" id="412755"/>
    <lineage>
        <taxon>unclassified sequences</taxon>
        <taxon>metagenomes</taxon>
        <taxon>ecological metagenomes</taxon>
    </lineage>
</organism>
<protein>
    <submittedName>
        <fullName evidence="1">Uncharacterized protein</fullName>
    </submittedName>
</protein>
<feature type="non-terminal residue" evidence="1">
    <location>
        <position position="1"/>
    </location>
</feature>
<dbReference type="AlphaFoldDB" id="X1GPG7"/>